<accession>A0A937X703</accession>
<sequence length="60" mass="6824">MKSLLKGQERVVYPNPGIGVGNSIISDFRVVGYATDEEEWNRMGRPEGYIPIAYLRTHLE</sequence>
<name>A0A937X703_9BACT</name>
<comment type="caution">
    <text evidence="1">The sequence shown here is derived from an EMBL/GenBank/DDBJ whole genome shotgun (WGS) entry which is preliminary data.</text>
</comment>
<dbReference type="AlphaFoldDB" id="A0A937X703"/>
<organism evidence="1 2">
    <name type="scientific">Candidatus Tanganyikabacteria bacterium</name>
    <dbReference type="NCBI Taxonomy" id="2961651"/>
    <lineage>
        <taxon>Bacteria</taxon>
        <taxon>Bacillati</taxon>
        <taxon>Candidatus Sericytochromatia</taxon>
        <taxon>Candidatus Tanganyikabacteria</taxon>
    </lineage>
</organism>
<feature type="non-terminal residue" evidence="1">
    <location>
        <position position="60"/>
    </location>
</feature>
<dbReference type="Proteomes" id="UP000703893">
    <property type="component" value="Unassembled WGS sequence"/>
</dbReference>
<reference evidence="1 2" key="1">
    <citation type="submission" date="2019-03" db="EMBL/GenBank/DDBJ databases">
        <title>Lake Tanganyika Metagenome-Assembled Genomes (MAGs).</title>
        <authorList>
            <person name="Tran P."/>
        </authorList>
    </citation>
    <scope>NUCLEOTIDE SEQUENCE [LARGE SCALE GENOMIC DNA]</scope>
    <source>
        <strain evidence="1">K_DeepCast_65m_m2_236</strain>
    </source>
</reference>
<evidence type="ECO:0000313" key="2">
    <source>
        <dbReference type="Proteomes" id="UP000703893"/>
    </source>
</evidence>
<protein>
    <submittedName>
        <fullName evidence="1">Uncharacterized protein</fullName>
    </submittedName>
</protein>
<dbReference type="EMBL" id="VGJX01000594">
    <property type="protein sequence ID" value="MBM3275485.1"/>
    <property type="molecule type" value="Genomic_DNA"/>
</dbReference>
<proteinExistence type="predicted"/>
<evidence type="ECO:0000313" key="1">
    <source>
        <dbReference type="EMBL" id="MBM3275485.1"/>
    </source>
</evidence>
<gene>
    <name evidence="1" type="ORF">FJZ00_10045</name>
</gene>